<evidence type="ECO:0000256" key="1">
    <source>
        <dbReference type="ARBA" id="ARBA00011079"/>
    </source>
</evidence>
<keyword evidence="5" id="KW-0325">Glycoprotein</keyword>
<dbReference type="Pfam" id="PF05577">
    <property type="entry name" value="Peptidase_S28"/>
    <property type="match status" value="1"/>
</dbReference>
<dbReference type="PANTHER" id="PTHR11010:SF109">
    <property type="entry name" value="PEPTIDASE, FAMILY S28, PUTATIVE (AFU_ORTHOLOGUE AFUA_4G03790)-RELATED"/>
    <property type="match status" value="1"/>
</dbReference>
<keyword evidence="2" id="KW-0645">Protease</keyword>
<keyword evidence="4" id="KW-0378">Hydrolase</keyword>
<dbReference type="AlphaFoldDB" id="A0A7R7XZK5"/>
<proteinExistence type="inferred from homology"/>
<sequence>MMRFSLSLSTALVALLAQSVAGLGLRSSLARKLQLSAELGLDPKHFLDRHQSFHSASAKTSDSGISPDYVSVCSRSMLLPIDHDDPSVGTYKNRYWVNDDYFEPGGPVILYDAGESNAEGSVSHLTSDLTFLSRLLDEFKAIGVIWEHRYYGESLPYPVSNQTPPEHFKYLTTAQALADIPVFAENFSRPAFEDLDLTPKSTPWIMVGGSYAGIRAALARQEYPDTIFAALASSAPVQARINMSSYNDQVYRGMVGNGAGNCSKDIHAAFEYIDDQLSHERTAASIKQLFFGAGAEKNSNEGFTAALGAIFGFYQTYGMGGPAGSLGDFCNYLERDPVTNTTVGSEGLAPHRGNKYVAERWAKWAPLTELVNLNMDTNCRGLDNSTAPSCKLNSLTADADSIAWTWQYCTEWGFYQINNVGAQSILSRFQTLESQQEICNRQFPDAVKSGLLPSEPQANTLNEVFGGWTIRPSNVFFTEGEFDPWRTLSLLSTEEFSPRFNVTSDIPKCGVQTDAGTVFGHVGPNAFHCFDLDLFNDGAKESLGYFRQALKEWLPCFEEQKHD</sequence>
<dbReference type="InterPro" id="IPR029058">
    <property type="entry name" value="AB_hydrolase_fold"/>
</dbReference>
<dbReference type="GO" id="GO:0008239">
    <property type="term" value="F:dipeptidyl-peptidase activity"/>
    <property type="evidence" value="ECO:0007669"/>
    <property type="project" value="TreeGrafter"/>
</dbReference>
<evidence type="ECO:0000256" key="6">
    <source>
        <dbReference type="SAM" id="SignalP"/>
    </source>
</evidence>
<dbReference type="PANTHER" id="PTHR11010">
    <property type="entry name" value="PROTEASE S28 PRO-X CARBOXYPEPTIDASE-RELATED"/>
    <property type="match status" value="1"/>
</dbReference>
<comment type="similarity">
    <text evidence="1">Belongs to the peptidase S28 family.</text>
</comment>
<accession>A0A7R7XZK5</accession>
<keyword evidence="8" id="KW-1185">Reference proteome</keyword>
<evidence type="ECO:0000313" key="8">
    <source>
        <dbReference type="Proteomes" id="UP000654913"/>
    </source>
</evidence>
<dbReference type="GO" id="GO:0006508">
    <property type="term" value="P:proteolysis"/>
    <property type="evidence" value="ECO:0007669"/>
    <property type="project" value="UniProtKB-KW"/>
</dbReference>
<dbReference type="KEGG" id="apuu:APUU_80742A"/>
<dbReference type="EMBL" id="AP024450">
    <property type="protein sequence ID" value="BCS30439.1"/>
    <property type="molecule type" value="Genomic_DNA"/>
</dbReference>
<dbReference type="RefSeq" id="XP_041562625.1">
    <property type="nucleotide sequence ID" value="XM_041697056.1"/>
</dbReference>
<dbReference type="Gene3D" id="3.40.50.1820">
    <property type="entry name" value="alpha/beta hydrolase"/>
    <property type="match status" value="2"/>
</dbReference>
<gene>
    <name evidence="7" type="ORF">APUU_80742A</name>
</gene>
<evidence type="ECO:0000256" key="2">
    <source>
        <dbReference type="ARBA" id="ARBA00022670"/>
    </source>
</evidence>
<evidence type="ECO:0000313" key="7">
    <source>
        <dbReference type="EMBL" id="BCS30439.1"/>
    </source>
</evidence>
<dbReference type="OrthoDB" id="1735038at2759"/>
<dbReference type="FunFam" id="3.40.50.1820:FF:000636">
    <property type="entry name" value="Serine peptidase, family S28, putative"/>
    <property type="match status" value="1"/>
</dbReference>
<dbReference type="SUPFAM" id="SSF53474">
    <property type="entry name" value="alpha/beta-Hydrolases"/>
    <property type="match status" value="1"/>
</dbReference>
<organism evidence="7 8">
    <name type="scientific">Aspergillus puulaauensis</name>
    <dbReference type="NCBI Taxonomy" id="1220207"/>
    <lineage>
        <taxon>Eukaryota</taxon>
        <taxon>Fungi</taxon>
        <taxon>Dikarya</taxon>
        <taxon>Ascomycota</taxon>
        <taxon>Pezizomycotina</taxon>
        <taxon>Eurotiomycetes</taxon>
        <taxon>Eurotiomycetidae</taxon>
        <taxon>Eurotiales</taxon>
        <taxon>Aspergillaceae</taxon>
        <taxon>Aspergillus</taxon>
    </lineage>
</organism>
<dbReference type="GeneID" id="64980436"/>
<keyword evidence="3 6" id="KW-0732">Signal</keyword>
<protein>
    <recommendedName>
        <fullName evidence="9">Serine carboxypeptidase S28-domain-containing protein</fullName>
    </recommendedName>
</protein>
<feature type="chain" id="PRO_5031378529" description="Serine carboxypeptidase S28-domain-containing protein" evidence="6">
    <location>
        <begin position="23"/>
        <end position="563"/>
    </location>
</feature>
<reference evidence="7" key="2">
    <citation type="submission" date="2021-02" db="EMBL/GenBank/DDBJ databases">
        <title>Aspergillus puulaauensis MK2 genome sequence.</title>
        <authorList>
            <person name="Futagami T."/>
            <person name="Mori K."/>
            <person name="Kadooka C."/>
            <person name="Tanaka T."/>
        </authorList>
    </citation>
    <scope>NUCLEOTIDE SEQUENCE</scope>
    <source>
        <strain evidence="7">MK2</strain>
    </source>
</reference>
<evidence type="ECO:0008006" key="9">
    <source>
        <dbReference type="Google" id="ProtNLM"/>
    </source>
</evidence>
<dbReference type="GO" id="GO:0070008">
    <property type="term" value="F:serine-type exopeptidase activity"/>
    <property type="evidence" value="ECO:0007669"/>
    <property type="project" value="InterPro"/>
</dbReference>
<name>A0A7R7XZK5_9EURO</name>
<evidence type="ECO:0000256" key="5">
    <source>
        <dbReference type="ARBA" id="ARBA00023180"/>
    </source>
</evidence>
<reference evidence="7" key="1">
    <citation type="submission" date="2021-01" db="EMBL/GenBank/DDBJ databases">
        <authorList>
            <consortium name="Aspergillus puulaauensis MK2 genome sequencing consortium"/>
            <person name="Kazuki M."/>
            <person name="Futagami T."/>
        </authorList>
    </citation>
    <scope>NUCLEOTIDE SEQUENCE</scope>
    <source>
        <strain evidence="7">MK2</strain>
    </source>
</reference>
<feature type="signal peptide" evidence="6">
    <location>
        <begin position="1"/>
        <end position="22"/>
    </location>
</feature>
<dbReference type="Proteomes" id="UP000654913">
    <property type="component" value="Chromosome 8"/>
</dbReference>
<evidence type="ECO:0000256" key="3">
    <source>
        <dbReference type="ARBA" id="ARBA00022729"/>
    </source>
</evidence>
<evidence type="ECO:0000256" key="4">
    <source>
        <dbReference type="ARBA" id="ARBA00022801"/>
    </source>
</evidence>
<dbReference type="InterPro" id="IPR008758">
    <property type="entry name" value="Peptidase_S28"/>
</dbReference>